<comment type="caution">
    <text evidence="4">The sequence shown here is derived from an EMBL/GenBank/DDBJ whole genome shotgun (WGS) entry which is preliminary data.</text>
</comment>
<evidence type="ECO:0000256" key="3">
    <source>
        <dbReference type="SAM" id="SignalP"/>
    </source>
</evidence>
<proteinExistence type="inferred from homology"/>
<keyword evidence="3" id="KW-0732">Signal</keyword>
<evidence type="ECO:0000313" key="4">
    <source>
        <dbReference type="EMBL" id="GHA45209.1"/>
    </source>
</evidence>
<dbReference type="InterPro" id="IPR050490">
    <property type="entry name" value="Bact_solute-bd_prot1"/>
</dbReference>
<dbReference type="PANTHER" id="PTHR43649:SF14">
    <property type="entry name" value="BLR3389 PROTEIN"/>
    <property type="match status" value="1"/>
</dbReference>
<accession>A0ABQ3CUX9</accession>
<reference evidence="5" key="1">
    <citation type="journal article" date="2019" name="Int. J. Syst. Evol. Microbiol.">
        <title>The Global Catalogue of Microorganisms (GCM) 10K type strain sequencing project: providing services to taxonomists for standard genome sequencing and annotation.</title>
        <authorList>
            <consortium name="The Broad Institute Genomics Platform"/>
            <consortium name="The Broad Institute Genome Sequencing Center for Infectious Disease"/>
            <person name="Wu L."/>
            <person name="Ma J."/>
        </authorList>
    </citation>
    <scope>NUCLEOTIDE SEQUENCE [LARGE SCALE GENOMIC DNA]</scope>
    <source>
        <strain evidence="5">KCTC 32465</strain>
    </source>
</reference>
<dbReference type="EMBL" id="BMZF01000001">
    <property type="protein sequence ID" value="GHA45209.1"/>
    <property type="molecule type" value="Genomic_DNA"/>
</dbReference>
<evidence type="ECO:0000313" key="5">
    <source>
        <dbReference type="Proteomes" id="UP000634455"/>
    </source>
</evidence>
<evidence type="ECO:0000256" key="2">
    <source>
        <dbReference type="ARBA" id="ARBA00008520"/>
    </source>
</evidence>
<protein>
    <submittedName>
        <fullName evidence="4">ABC transporter substrate-binding protein</fullName>
    </submittedName>
</protein>
<dbReference type="SUPFAM" id="SSF53850">
    <property type="entry name" value="Periplasmic binding protein-like II"/>
    <property type="match status" value="1"/>
</dbReference>
<dbReference type="RefSeq" id="WP_189639222.1">
    <property type="nucleotide sequence ID" value="NZ_BMZF01000001.1"/>
</dbReference>
<dbReference type="Proteomes" id="UP000634455">
    <property type="component" value="Unassembled WGS sequence"/>
</dbReference>
<evidence type="ECO:0000256" key="1">
    <source>
        <dbReference type="ARBA" id="ARBA00004418"/>
    </source>
</evidence>
<sequence length="415" mass="46329">MRSITKASIAALAAVTATTSFAFADGLSGDLKIFLDTSNPAPRETFETMIAEFQGMNPDLKIETTIIDREAYKTQIRNFLTANAPDVATWYAGNRMLPYVQPGLFEDVSDLWEGELGENLASTKAAMTIDGKQWGVPYSYYQWGVYYRADIYNELGLTEPKTFEEMKSNCQAVLDSGRKCYTIGTKFLWTAAGWFDYLNMRTNGYEFHMDLTAGRVAWTDDRVKQTFANWRELIDMGAFIDNHTAYSWQEAIPFMAKGEAAAYLMGNFAVDAIKDAGVTDDQLDFYQFPMIVEGVPMAEEAPTDTLHIPSNAKNKANAKAFLQYVASADVQTEINAKLGQLPVNNKSSVNADDKFVSQGFEMLNGAYALAQFFDRDAPAEMAKVGMEGFQEFMVRPDNLDAILTRLDAAAKRIYK</sequence>
<dbReference type="InterPro" id="IPR006059">
    <property type="entry name" value="SBP"/>
</dbReference>
<dbReference type="PANTHER" id="PTHR43649">
    <property type="entry name" value="ARABINOSE-BINDING PROTEIN-RELATED"/>
    <property type="match status" value="1"/>
</dbReference>
<gene>
    <name evidence="4" type="ORF">GCM10008927_07700</name>
</gene>
<organism evidence="4 5">
    <name type="scientific">Paramylibacter ulvae</name>
    <dbReference type="NCBI Taxonomy" id="1651968"/>
    <lineage>
        <taxon>Bacteria</taxon>
        <taxon>Pseudomonadati</taxon>
        <taxon>Pseudomonadota</taxon>
        <taxon>Alphaproteobacteria</taxon>
        <taxon>Rhodobacterales</taxon>
        <taxon>Paracoccaceae</taxon>
        <taxon>Paramylibacter</taxon>
    </lineage>
</organism>
<comment type="subcellular location">
    <subcellularLocation>
        <location evidence="1">Periplasm</location>
    </subcellularLocation>
</comment>
<comment type="similarity">
    <text evidence="2">Belongs to the bacterial solute-binding protein 1 family.</text>
</comment>
<dbReference type="Gene3D" id="3.40.190.10">
    <property type="entry name" value="Periplasmic binding protein-like II"/>
    <property type="match status" value="2"/>
</dbReference>
<name>A0ABQ3CUX9_9RHOB</name>
<keyword evidence="5" id="KW-1185">Reference proteome</keyword>
<feature type="signal peptide" evidence="3">
    <location>
        <begin position="1"/>
        <end position="24"/>
    </location>
</feature>
<feature type="chain" id="PRO_5045826773" evidence="3">
    <location>
        <begin position="25"/>
        <end position="415"/>
    </location>
</feature>
<dbReference type="Pfam" id="PF01547">
    <property type="entry name" value="SBP_bac_1"/>
    <property type="match status" value="1"/>
</dbReference>